<name>A0A158CGX2_9BURK</name>
<evidence type="ECO:0000313" key="2">
    <source>
        <dbReference type="Proteomes" id="UP000071859"/>
    </source>
</evidence>
<dbReference type="EMBL" id="FCOX02000020">
    <property type="protein sequence ID" value="SAK81594.1"/>
    <property type="molecule type" value="Genomic_DNA"/>
</dbReference>
<proteinExistence type="predicted"/>
<comment type="caution">
    <text evidence="1">The sequence shown here is derived from an EMBL/GenBank/DDBJ whole genome shotgun (WGS) entry which is preliminary data.</text>
</comment>
<protein>
    <submittedName>
        <fullName evidence="1">Uncharacterized protein</fullName>
    </submittedName>
</protein>
<sequence>MTVASLALEAKRFGSLTLLENTYVEIKTRGKTIEAAVIDGFQRTPASKYYDGVDVSILRYNSLDLGIPDDVYKLRVRSTEKINRTGRFHAVSELYSSSGDLVFSCPHAFDVTSVELPSDGTDLDNVVIRVNNFIEDRRAHTFESHLEWTLDYCCPNGTCGTCIGRACPPE</sequence>
<evidence type="ECO:0000313" key="1">
    <source>
        <dbReference type="EMBL" id="SAK81594.1"/>
    </source>
</evidence>
<gene>
    <name evidence="1" type="ORF">AWB78_03927</name>
</gene>
<dbReference type="Proteomes" id="UP000071859">
    <property type="component" value="Unassembled WGS sequence"/>
</dbReference>
<accession>A0A158CGX2</accession>
<reference evidence="1" key="1">
    <citation type="submission" date="2016-01" db="EMBL/GenBank/DDBJ databases">
        <authorList>
            <person name="Peeters C."/>
        </authorList>
    </citation>
    <scope>NUCLEOTIDE SEQUENCE</scope>
    <source>
        <strain evidence="1">LMG 29321</strain>
    </source>
</reference>
<organism evidence="1 2">
    <name type="scientific">Caballeronia calidae</name>
    <dbReference type="NCBI Taxonomy" id="1777139"/>
    <lineage>
        <taxon>Bacteria</taxon>
        <taxon>Pseudomonadati</taxon>
        <taxon>Pseudomonadota</taxon>
        <taxon>Betaproteobacteria</taxon>
        <taxon>Burkholderiales</taxon>
        <taxon>Burkholderiaceae</taxon>
        <taxon>Caballeronia</taxon>
    </lineage>
</organism>
<dbReference type="AlphaFoldDB" id="A0A158CGX2"/>
<keyword evidence="2" id="KW-1185">Reference proteome</keyword>
<dbReference type="RefSeq" id="WP_157697557.1">
    <property type="nucleotide sequence ID" value="NZ_FCOX02000020.1"/>
</dbReference>